<organism evidence="1 2">
    <name type="scientific">Sinocyclocheilus grahami</name>
    <name type="common">Dianchi golden-line fish</name>
    <name type="synonym">Barbus grahami</name>
    <dbReference type="NCBI Taxonomy" id="75366"/>
    <lineage>
        <taxon>Eukaryota</taxon>
        <taxon>Metazoa</taxon>
        <taxon>Chordata</taxon>
        <taxon>Craniata</taxon>
        <taxon>Vertebrata</taxon>
        <taxon>Euteleostomi</taxon>
        <taxon>Actinopterygii</taxon>
        <taxon>Neopterygii</taxon>
        <taxon>Teleostei</taxon>
        <taxon>Ostariophysi</taxon>
        <taxon>Cypriniformes</taxon>
        <taxon>Cyprinidae</taxon>
        <taxon>Cyprininae</taxon>
        <taxon>Sinocyclocheilus</taxon>
    </lineage>
</organism>
<dbReference type="InParanoid" id="A0A672QQP4"/>
<dbReference type="SUPFAM" id="SSF64484">
    <property type="entry name" value="beta and beta-prime subunits of DNA dependent RNA-polymerase"/>
    <property type="match status" value="1"/>
</dbReference>
<dbReference type="AlphaFoldDB" id="A0A672QQP4"/>
<dbReference type="Ensembl" id="ENSSGRT00000083522.1">
    <property type="protein sequence ID" value="ENSSGRP00000078443.1"/>
    <property type="gene ID" value="ENSSGRG00000039723.1"/>
</dbReference>
<protein>
    <submittedName>
        <fullName evidence="1">Uncharacterized protein</fullName>
    </submittedName>
</protein>
<dbReference type="Proteomes" id="UP000472262">
    <property type="component" value="Unassembled WGS sequence"/>
</dbReference>
<proteinExistence type="predicted"/>
<reference evidence="1" key="2">
    <citation type="submission" date="2025-09" db="UniProtKB">
        <authorList>
            <consortium name="Ensembl"/>
        </authorList>
    </citation>
    <scope>IDENTIFICATION</scope>
</reference>
<name>A0A672QQP4_SINGR</name>
<accession>A0A672QQP4</accession>
<reference evidence="1" key="1">
    <citation type="submission" date="2025-08" db="UniProtKB">
        <authorList>
            <consortium name="Ensembl"/>
        </authorList>
    </citation>
    <scope>IDENTIFICATION</scope>
</reference>
<evidence type="ECO:0000313" key="2">
    <source>
        <dbReference type="Proteomes" id="UP000472262"/>
    </source>
</evidence>
<sequence>MDLNKWCDLKSEPRLKHLTEAGFGVRAGRQGLVSVQELVKAHIESFDQAVTDGLCRGVEAIPPMEVMYKGDRISQQFLKEESAMTSVSEGGISNDLRVFSAECRGRCCTYTEEILNTSTLICAKFIFANITFIIACDECLYEII</sequence>
<evidence type="ECO:0000313" key="1">
    <source>
        <dbReference type="Ensembl" id="ENSSGRP00000078443.1"/>
    </source>
</evidence>
<keyword evidence="2" id="KW-1185">Reference proteome</keyword>